<name>A0ABW5KI85_9SPHI</name>
<dbReference type="Gene3D" id="1.20.1260.10">
    <property type="match status" value="1"/>
</dbReference>
<evidence type="ECO:0000313" key="1">
    <source>
        <dbReference type="EMBL" id="MFD2547221.1"/>
    </source>
</evidence>
<gene>
    <name evidence="1" type="ORF">ACFSR5_06120</name>
</gene>
<dbReference type="InterPro" id="IPR047114">
    <property type="entry name" value="YciF"/>
</dbReference>
<organism evidence="1 2">
    <name type="scientific">Sphingobacterium suaedae</name>
    <dbReference type="NCBI Taxonomy" id="1686402"/>
    <lineage>
        <taxon>Bacteria</taxon>
        <taxon>Pseudomonadati</taxon>
        <taxon>Bacteroidota</taxon>
        <taxon>Sphingobacteriia</taxon>
        <taxon>Sphingobacteriales</taxon>
        <taxon>Sphingobacteriaceae</taxon>
        <taxon>Sphingobacterium</taxon>
    </lineage>
</organism>
<comment type="caution">
    <text evidence="1">The sequence shown here is derived from an EMBL/GenBank/DDBJ whole genome shotgun (WGS) entry which is preliminary data.</text>
</comment>
<dbReference type="RefSeq" id="WP_380901767.1">
    <property type="nucleotide sequence ID" value="NZ_JBHUEG010000007.1"/>
</dbReference>
<dbReference type="PANTHER" id="PTHR30565:SF9">
    <property type="entry name" value="PROTEIN YCIF"/>
    <property type="match status" value="1"/>
</dbReference>
<dbReference type="SUPFAM" id="SSF47240">
    <property type="entry name" value="Ferritin-like"/>
    <property type="match status" value="1"/>
</dbReference>
<proteinExistence type="predicted"/>
<reference evidence="2" key="1">
    <citation type="journal article" date="2019" name="Int. J. Syst. Evol. Microbiol.">
        <title>The Global Catalogue of Microorganisms (GCM) 10K type strain sequencing project: providing services to taxonomists for standard genome sequencing and annotation.</title>
        <authorList>
            <consortium name="The Broad Institute Genomics Platform"/>
            <consortium name="The Broad Institute Genome Sequencing Center for Infectious Disease"/>
            <person name="Wu L."/>
            <person name="Ma J."/>
        </authorList>
    </citation>
    <scope>NUCLEOTIDE SEQUENCE [LARGE SCALE GENOMIC DNA]</scope>
    <source>
        <strain evidence="2">KCTC 42662</strain>
    </source>
</reference>
<protein>
    <submittedName>
        <fullName evidence="1">DUF892 family protein</fullName>
    </submittedName>
</protein>
<accession>A0ABW5KI85</accession>
<dbReference type="PANTHER" id="PTHR30565">
    <property type="entry name" value="PROTEIN YCIF"/>
    <property type="match status" value="1"/>
</dbReference>
<dbReference type="EMBL" id="JBHULR010000003">
    <property type="protein sequence ID" value="MFD2547221.1"/>
    <property type="molecule type" value="Genomic_DNA"/>
</dbReference>
<dbReference type="InterPro" id="IPR009078">
    <property type="entry name" value="Ferritin-like_SF"/>
</dbReference>
<dbReference type="InterPro" id="IPR012347">
    <property type="entry name" value="Ferritin-like"/>
</dbReference>
<dbReference type="Pfam" id="PF05974">
    <property type="entry name" value="DUF892"/>
    <property type="match status" value="1"/>
</dbReference>
<sequence>MTETMRQDRPHGHLHELLLGELFELLGAENQLLSGLQRMADAAHRDALQAVLRLHLRETEMHIERLKLVFQELGISPRRKKSKAMEGLLREAEDLIDELADTPAVRDAALIAMAQKVEHYEIAAYGCVLTYAELMELPEVSALLAQTLDEEKQTDELLTEIALEVVEP</sequence>
<keyword evidence="2" id="KW-1185">Reference proteome</keyword>
<dbReference type="Proteomes" id="UP001597545">
    <property type="component" value="Unassembled WGS sequence"/>
</dbReference>
<evidence type="ECO:0000313" key="2">
    <source>
        <dbReference type="Proteomes" id="UP001597545"/>
    </source>
</evidence>
<dbReference type="InterPro" id="IPR010287">
    <property type="entry name" value="DUF892_YciF-like"/>
</dbReference>